<dbReference type="InterPro" id="IPR013320">
    <property type="entry name" value="ConA-like_dom_sf"/>
</dbReference>
<dbReference type="AlphaFoldDB" id="A0AA36N1T5"/>
<evidence type="ECO:0000313" key="4">
    <source>
        <dbReference type="Proteomes" id="UP001178507"/>
    </source>
</evidence>
<evidence type="ECO:0000259" key="2">
    <source>
        <dbReference type="Pfam" id="PF03724"/>
    </source>
</evidence>
<dbReference type="Gene3D" id="2.60.120.920">
    <property type="match status" value="1"/>
</dbReference>
<proteinExistence type="predicted"/>
<dbReference type="InterPro" id="IPR005184">
    <property type="entry name" value="DUF306_Meta_HslJ"/>
</dbReference>
<dbReference type="InterPro" id="IPR043136">
    <property type="entry name" value="B30.2/SPRY_sf"/>
</dbReference>
<name>A0AA36N1T5_9DINO</name>
<evidence type="ECO:0000256" key="1">
    <source>
        <dbReference type="SAM" id="MobiDB-lite"/>
    </source>
</evidence>
<dbReference type="Gene3D" id="2.40.128.270">
    <property type="match status" value="1"/>
</dbReference>
<dbReference type="SUPFAM" id="SSF49899">
    <property type="entry name" value="Concanavalin A-like lectins/glucanases"/>
    <property type="match status" value="1"/>
</dbReference>
<dbReference type="Proteomes" id="UP001178507">
    <property type="component" value="Unassembled WGS sequence"/>
</dbReference>
<dbReference type="InterPro" id="IPR038670">
    <property type="entry name" value="HslJ-like_sf"/>
</dbReference>
<evidence type="ECO:0000313" key="3">
    <source>
        <dbReference type="EMBL" id="CAJ1387579.1"/>
    </source>
</evidence>
<accession>A0AA36N1T5</accession>
<protein>
    <recommendedName>
        <fullName evidence="2">DUF306 domain-containing protein</fullName>
    </recommendedName>
</protein>
<feature type="domain" description="DUF306" evidence="2">
    <location>
        <begin position="245"/>
        <end position="290"/>
    </location>
</feature>
<organism evidence="3 4">
    <name type="scientific">Effrenium voratum</name>
    <dbReference type="NCBI Taxonomy" id="2562239"/>
    <lineage>
        <taxon>Eukaryota</taxon>
        <taxon>Sar</taxon>
        <taxon>Alveolata</taxon>
        <taxon>Dinophyceae</taxon>
        <taxon>Suessiales</taxon>
        <taxon>Symbiodiniaceae</taxon>
        <taxon>Effrenium</taxon>
    </lineage>
</organism>
<sequence length="312" mass="32877">MSVAWRDDGSSAVQSTGPEFKIGTKESKGSPANALYPMALESGSYFEVSCQEIGEHGSPFIGIGTEEKFGAGYKCKGLFYGGPGNLADGGACCKSQWGDDVKKGDVVGILVQVKDSKLTMTVYHNGRCMGPAYEVPYSGAKIYPVVQAQKDGDIFRIATGLPAPTALTREKPKGGHPAAGTWTLKQLFLGPELGEFPLAAKLEGAPLPTITVLEDKGQLRLSVKVANNLGFSATSTPDASLAPFDALTVGAGMSTMMMGPPGVMEAEAKISEGMPTVRKWLAKDDTLIINAPTMEMICTLCADAEIVTDREI</sequence>
<reference evidence="3" key="1">
    <citation type="submission" date="2023-08" db="EMBL/GenBank/DDBJ databases">
        <authorList>
            <person name="Chen Y."/>
            <person name="Shah S."/>
            <person name="Dougan E. K."/>
            <person name="Thang M."/>
            <person name="Chan C."/>
        </authorList>
    </citation>
    <scope>NUCLEOTIDE SEQUENCE</scope>
</reference>
<feature type="region of interest" description="Disordered" evidence="1">
    <location>
        <begin position="1"/>
        <end position="30"/>
    </location>
</feature>
<keyword evidence="4" id="KW-1185">Reference proteome</keyword>
<dbReference type="CDD" id="cd11709">
    <property type="entry name" value="SPRY"/>
    <property type="match status" value="1"/>
</dbReference>
<comment type="caution">
    <text evidence="3">The sequence shown here is derived from an EMBL/GenBank/DDBJ whole genome shotgun (WGS) entry which is preliminary data.</text>
</comment>
<dbReference type="EMBL" id="CAUJNA010001542">
    <property type="protein sequence ID" value="CAJ1387579.1"/>
    <property type="molecule type" value="Genomic_DNA"/>
</dbReference>
<gene>
    <name evidence="3" type="ORF">EVOR1521_LOCUS13628</name>
</gene>
<dbReference type="Pfam" id="PF03724">
    <property type="entry name" value="META"/>
    <property type="match status" value="1"/>
</dbReference>